<dbReference type="NCBIfam" id="TIGR00418">
    <property type="entry name" value="thrS"/>
    <property type="match status" value="1"/>
</dbReference>
<dbReference type="GO" id="GO:0004829">
    <property type="term" value="F:threonine-tRNA ligase activity"/>
    <property type="evidence" value="ECO:0007669"/>
    <property type="project" value="UniProtKB-EC"/>
</dbReference>
<evidence type="ECO:0000256" key="8">
    <source>
        <dbReference type="ARBA" id="ARBA00022917"/>
    </source>
</evidence>
<comment type="caution">
    <text evidence="14">The sequence shown here is derived from an EMBL/GenBank/DDBJ whole genome shotgun (WGS) entry which is preliminary data.</text>
</comment>
<keyword evidence="15" id="KW-1185">Reference proteome</keyword>
<protein>
    <recommendedName>
        <fullName evidence="2">threonine--tRNA ligase</fullName>
        <ecNumber evidence="2">6.1.1.3</ecNumber>
    </recommendedName>
    <alternativeName>
        <fullName evidence="10">Threonyl-tRNA synthetase</fullName>
    </alternativeName>
</protein>
<dbReference type="GO" id="GO:0005739">
    <property type="term" value="C:mitochondrion"/>
    <property type="evidence" value="ECO:0007669"/>
    <property type="project" value="TreeGrafter"/>
</dbReference>
<evidence type="ECO:0000256" key="3">
    <source>
        <dbReference type="ARBA" id="ARBA00022598"/>
    </source>
</evidence>
<dbReference type="PROSITE" id="PS50862">
    <property type="entry name" value="AA_TRNA_LIGASE_II"/>
    <property type="match status" value="1"/>
</dbReference>
<evidence type="ECO:0000256" key="4">
    <source>
        <dbReference type="ARBA" id="ARBA00022723"/>
    </source>
</evidence>
<dbReference type="Gene3D" id="3.40.50.800">
    <property type="entry name" value="Anticodon-binding domain"/>
    <property type="match status" value="1"/>
</dbReference>
<dbReference type="EC" id="6.1.1.3" evidence="2"/>
<dbReference type="Pfam" id="PF00587">
    <property type="entry name" value="tRNA-synt_2b"/>
    <property type="match status" value="1"/>
</dbReference>
<sequence>MIRRWFSQQACQLEHSLSPDWYKWNSYYVRRLESFLEFQKEHAERTAEVKSAAVGATVPIRISYEGCKDSVVVDAPLFESSPMTLFKQVQSQLFPDTKPAEEHCLLAQINRSSWIDAYRPLEPKLMESARGGAGNANGITSITMYPLSASNPMTRDHFWHSAAHLLGQTIERFYASPSSKLTVYLDDGPPVEHGFFYDYSLVDARGSVVAEALSPKDDLPQMQKILGHLCTPPKGSAGDRFERIEVTKRQAEVCFRGNPHKERILQRLGDDASITLYRCGAFVDLCRGPHVPMTSQIKIGKVVSASAVMNASQRVYGIAFRSKTESDVYEAVRQEAEKRDHRIIGKQQRLFMFHPTSPGSAFFLPHGMRIFIALQEMLRAEYRRRGYSEVLTPILFSSALWKQSGHWDFYKEDMFFLKGGDAEEHDATPTSLDHARKSQHKHPPPPQLPEGRDACCADVSNGTVADAEVTGLKPMNCPSHCLIFASHSRSYRDLPMRLADFSPLHRNEPSGSLSGLTRVRRFHQDDAHIFCRPDQISSEIQSCLEFVLSVYLRLGFNVDRDITFRLSTRPEKFVGDSALWDTAESTLQGVLEGLGKHWVVAEKDGAFYGPKIDILLRDALGRMHQCGTVQLDFQLPRRFNLSYTDEHDQPVIPVMVHRAILGSFERLLGVLTEHLGGKWPLWMSPRQVVVLPISQQYESYARDVAKTLMNDSGDKIRWVEVDARDETLNKRVRDAQTSQTNYILVVGAQELEHKSVHVRHRARGVLGSLPLPTALSVITSEIDSFDTNV</sequence>
<dbReference type="SUPFAM" id="SSF55186">
    <property type="entry name" value="ThrRS/AlaRS common domain"/>
    <property type="match status" value="1"/>
</dbReference>
<dbReference type="InterPro" id="IPR002320">
    <property type="entry name" value="Thr-tRNA-ligase_IIa"/>
</dbReference>
<dbReference type="InterPro" id="IPR002314">
    <property type="entry name" value="aa-tRNA-synt_IIb"/>
</dbReference>
<gene>
    <name evidence="14" type="ORF">ANDGO_02307</name>
</gene>
<dbReference type="PRINTS" id="PR01047">
    <property type="entry name" value="TRNASYNTHTHR"/>
</dbReference>
<reference evidence="14" key="1">
    <citation type="submission" date="2019-09" db="EMBL/GenBank/DDBJ databases">
        <title>The Mitochondrial Proteome of the Jakobid, Andalucia godoyi, a Protist With the Most Gene-Rich and Bacteria-Like Mitochondrial Genome.</title>
        <authorList>
            <person name="Gray M.W."/>
            <person name="Burger G."/>
            <person name="Derelle R."/>
            <person name="Klimes V."/>
            <person name="Leger M."/>
            <person name="Sarrasin M."/>
            <person name="Vlcek C."/>
            <person name="Roger A.J."/>
            <person name="Elias M."/>
            <person name="Lang B.F."/>
        </authorList>
    </citation>
    <scope>NUCLEOTIDE SEQUENCE</scope>
    <source>
        <strain evidence="14">And28</strain>
    </source>
</reference>
<dbReference type="InterPro" id="IPR045864">
    <property type="entry name" value="aa-tRNA-synth_II/BPL/LPL"/>
</dbReference>
<dbReference type="SUPFAM" id="SSF52954">
    <property type="entry name" value="Class II aaRS ABD-related"/>
    <property type="match status" value="1"/>
</dbReference>
<name>A0A8K0AIZ1_ANDGO</name>
<evidence type="ECO:0000256" key="5">
    <source>
        <dbReference type="ARBA" id="ARBA00022741"/>
    </source>
</evidence>
<dbReference type="Pfam" id="PF07973">
    <property type="entry name" value="tRNA_SAD"/>
    <property type="match status" value="1"/>
</dbReference>
<keyword evidence="4" id="KW-0479">Metal-binding</keyword>
<dbReference type="Gene3D" id="3.30.930.10">
    <property type="entry name" value="Bira Bifunctional Protein, Domain 2"/>
    <property type="match status" value="1"/>
</dbReference>
<keyword evidence="8" id="KW-0648">Protein biosynthesis</keyword>
<evidence type="ECO:0000256" key="7">
    <source>
        <dbReference type="ARBA" id="ARBA00022840"/>
    </source>
</evidence>
<dbReference type="CDD" id="cd00860">
    <property type="entry name" value="ThrRS_anticodon"/>
    <property type="match status" value="1"/>
</dbReference>
<evidence type="ECO:0000313" key="15">
    <source>
        <dbReference type="Proteomes" id="UP000799049"/>
    </source>
</evidence>
<accession>A0A8K0AIZ1</accession>
<feature type="region of interest" description="Disordered" evidence="12">
    <location>
        <begin position="425"/>
        <end position="454"/>
    </location>
</feature>
<dbReference type="InterPro" id="IPR018163">
    <property type="entry name" value="Thr/Ala-tRNA-synth_IIc_edit"/>
</dbReference>
<evidence type="ECO:0000256" key="9">
    <source>
        <dbReference type="ARBA" id="ARBA00023146"/>
    </source>
</evidence>
<dbReference type="InterPro" id="IPR036621">
    <property type="entry name" value="Anticodon-bd_dom_sf"/>
</dbReference>
<dbReference type="Proteomes" id="UP000799049">
    <property type="component" value="Unassembled WGS sequence"/>
</dbReference>
<keyword evidence="3" id="KW-0436">Ligase</keyword>
<dbReference type="OrthoDB" id="5423599at2759"/>
<evidence type="ECO:0000313" key="14">
    <source>
        <dbReference type="EMBL" id="KAF0853135.1"/>
    </source>
</evidence>
<dbReference type="InterPro" id="IPR012947">
    <property type="entry name" value="tRNA_SAD"/>
</dbReference>
<keyword evidence="9" id="KW-0030">Aminoacyl-tRNA synthetase</keyword>
<dbReference type="InterPro" id="IPR047246">
    <property type="entry name" value="ThrRS_anticodon"/>
</dbReference>
<proteinExistence type="inferred from homology"/>
<dbReference type="HAMAP" id="MF_00184">
    <property type="entry name" value="Thr_tRNA_synth"/>
    <property type="match status" value="1"/>
</dbReference>
<dbReference type="CDD" id="cd00771">
    <property type="entry name" value="ThrRS_core"/>
    <property type="match status" value="1"/>
</dbReference>
<organism evidence="14 15">
    <name type="scientific">Andalucia godoyi</name>
    <name type="common">Flagellate</name>
    <dbReference type="NCBI Taxonomy" id="505711"/>
    <lineage>
        <taxon>Eukaryota</taxon>
        <taxon>Discoba</taxon>
        <taxon>Jakobida</taxon>
        <taxon>Andalucina</taxon>
        <taxon>Andaluciidae</taxon>
        <taxon>Andalucia</taxon>
    </lineage>
</organism>
<dbReference type="InterPro" id="IPR004154">
    <property type="entry name" value="Anticodon-bd"/>
</dbReference>
<evidence type="ECO:0000256" key="11">
    <source>
        <dbReference type="ARBA" id="ARBA00049515"/>
    </source>
</evidence>
<keyword evidence="5" id="KW-0547">Nucleotide-binding</keyword>
<evidence type="ECO:0000256" key="12">
    <source>
        <dbReference type="SAM" id="MobiDB-lite"/>
    </source>
</evidence>
<dbReference type="SMART" id="SM00863">
    <property type="entry name" value="tRNA_SAD"/>
    <property type="match status" value="1"/>
</dbReference>
<keyword evidence="7" id="KW-0067">ATP-binding</keyword>
<comment type="similarity">
    <text evidence="1">Belongs to the class-II aminoacyl-tRNA synthetase family.</text>
</comment>
<evidence type="ECO:0000256" key="1">
    <source>
        <dbReference type="ARBA" id="ARBA00008226"/>
    </source>
</evidence>
<dbReference type="PANTHER" id="PTHR11451">
    <property type="entry name" value="THREONINE-TRNA LIGASE"/>
    <property type="match status" value="1"/>
</dbReference>
<dbReference type="GO" id="GO:0006435">
    <property type="term" value="P:threonyl-tRNA aminoacylation"/>
    <property type="evidence" value="ECO:0007669"/>
    <property type="project" value="InterPro"/>
</dbReference>
<dbReference type="GO" id="GO:0046872">
    <property type="term" value="F:metal ion binding"/>
    <property type="evidence" value="ECO:0007669"/>
    <property type="project" value="UniProtKB-KW"/>
</dbReference>
<evidence type="ECO:0000256" key="6">
    <source>
        <dbReference type="ARBA" id="ARBA00022833"/>
    </source>
</evidence>
<feature type="domain" description="Aminoacyl-transfer RNA synthetases class-II family profile" evidence="13">
    <location>
        <begin position="365"/>
        <end position="692"/>
    </location>
</feature>
<dbReference type="InterPro" id="IPR006195">
    <property type="entry name" value="aa-tRNA-synth_II"/>
</dbReference>
<dbReference type="PANTHER" id="PTHR11451:SF44">
    <property type="entry name" value="THREONINE--TRNA LIGASE, CHLOROPLASTIC_MITOCHONDRIAL 2"/>
    <property type="match status" value="1"/>
</dbReference>
<evidence type="ECO:0000256" key="10">
    <source>
        <dbReference type="ARBA" id="ARBA00031900"/>
    </source>
</evidence>
<dbReference type="EMBL" id="VRVR01000001">
    <property type="protein sequence ID" value="KAF0853135.1"/>
    <property type="molecule type" value="Genomic_DNA"/>
</dbReference>
<dbReference type="Gene3D" id="3.30.980.10">
    <property type="entry name" value="Threonyl-trna Synthetase, Chain A, domain 2"/>
    <property type="match status" value="1"/>
</dbReference>
<evidence type="ECO:0000259" key="13">
    <source>
        <dbReference type="PROSITE" id="PS50862"/>
    </source>
</evidence>
<evidence type="ECO:0000256" key="2">
    <source>
        <dbReference type="ARBA" id="ARBA00013163"/>
    </source>
</evidence>
<dbReference type="SUPFAM" id="SSF55681">
    <property type="entry name" value="Class II aaRS and biotin synthetases"/>
    <property type="match status" value="1"/>
</dbReference>
<dbReference type="Pfam" id="PF03129">
    <property type="entry name" value="HGTP_anticodon"/>
    <property type="match status" value="1"/>
</dbReference>
<keyword evidence="6" id="KW-0862">Zinc</keyword>
<dbReference type="InterPro" id="IPR033728">
    <property type="entry name" value="ThrRS_core"/>
</dbReference>
<dbReference type="AlphaFoldDB" id="A0A8K0AIZ1"/>
<dbReference type="GO" id="GO:0005524">
    <property type="term" value="F:ATP binding"/>
    <property type="evidence" value="ECO:0007669"/>
    <property type="project" value="UniProtKB-KW"/>
</dbReference>
<comment type="catalytic activity">
    <reaction evidence="11">
        <text>tRNA(Thr) + L-threonine + ATP = L-threonyl-tRNA(Thr) + AMP + diphosphate + H(+)</text>
        <dbReference type="Rhea" id="RHEA:24624"/>
        <dbReference type="Rhea" id="RHEA-COMP:9670"/>
        <dbReference type="Rhea" id="RHEA-COMP:9704"/>
        <dbReference type="ChEBI" id="CHEBI:15378"/>
        <dbReference type="ChEBI" id="CHEBI:30616"/>
        <dbReference type="ChEBI" id="CHEBI:33019"/>
        <dbReference type="ChEBI" id="CHEBI:57926"/>
        <dbReference type="ChEBI" id="CHEBI:78442"/>
        <dbReference type="ChEBI" id="CHEBI:78534"/>
        <dbReference type="ChEBI" id="CHEBI:456215"/>
        <dbReference type="EC" id="6.1.1.3"/>
    </reaction>
</comment>